<evidence type="ECO:0000313" key="1">
    <source>
        <dbReference type="EMBL" id="CAG8571700.1"/>
    </source>
</evidence>
<proteinExistence type="predicted"/>
<evidence type="ECO:0000313" key="2">
    <source>
        <dbReference type="Proteomes" id="UP000789901"/>
    </source>
</evidence>
<protein>
    <submittedName>
        <fullName evidence="1">30179_t:CDS:1</fullName>
    </submittedName>
</protein>
<accession>A0ABN7UG24</accession>
<gene>
    <name evidence="1" type="ORF">GMARGA_LOCUS5517</name>
</gene>
<organism evidence="1 2">
    <name type="scientific">Gigaspora margarita</name>
    <dbReference type="NCBI Taxonomy" id="4874"/>
    <lineage>
        <taxon>Eukaryota</taxon>
        <taxon>Fungi</taxon>
        <taxon>Fungi incertae sedis</taxon>
        <taxon>Mucoromycota</taxon>
        <taxon>Glomeromycotina</taxon>
        <taxon>Glomeromycetes</taxon>
        <taxon>Diversisporales</taxon>
        <taxon>Gigasporaceae</taxon>
        <taxon>Gigaspora</taxon>
    </lineage>
</organism>
<keyword evidence="2" id="KW-1185">Reference proteome</keyword>
<dbReference type="EMBL" id="CAJVQB010002354">
    <property type="protein sequence ID" value="CAG8571700.1"/>
    <property type="molecule type" value="Genomic_DNA"/>
</dbReference>
<reference evidence="1 2" key="1">
    <citation type="submission" date="2021-06" db="EMBL/GenBank/DDBJ databases">
        <authorList>
            <person name="Kallberg Y."/>
            <person name="Tangrot J."/>
            <person name="Rosling A."/>
        </authorList>
    </citation>
    <scope>NUCLEOTIDE SEQUENCE [LARGE SCALE GENOMIC DNA]</scope>
    <source>
        <strain evidence="1 2">120-4 pot B 10/14</strain>
    </source>
</reference>
<comment type="caution">
    <text evidence="1">The sequence shown here is derived from an EMBL/GenBank/DDBJ whole genome shotgun (WGS) entry which is preliminary data.</text>
</comment>
<name>A0ABN7UG24_GIGMA</name>
<dbReference type="Proteomes" id="UP000789901">
    <property type="component" value="Unassembled WGS sequence"/>
</dbReference>
<sequence length="44" mass="5437">MEVTLTMGWLFNWSPKAQSEIMKVLTRQRRDFLEIWCYNEEQEV</sequence>